<protein>
    <recommendedName>
        <fullName evidence="3">Zinc-type alcohol dehydrogenase-like protein</fullName>
    </recommendedName>
</protein>
<dbReference type="PANTHER" id="PTHR44154">
    <property type="entry name" value="QUINONE OXIDOREDUCTASE"/>
    <property type="match status" value="1"/>
</dbReference>
<evidence type="ECO:0000259" key="4">
    <source>
        <dbReference type="SMART" id="SM00829"/>
    </source>
</evidence>
<keyword evidence="3" id="KW-0479">Metal-binding</keyword>
<keyword evidence="6" id="KW-1185">Reference proteome</keyword>
<organism evidence="5 6">
    <name type="scientific">Kineosporia corallincola</name>
    <dbReference type="NCBI Taxonomy" id="2835133"/>
    <lineage>
        <taxon>Bacteria</taxon>
        <taxon>Bacillati</taxon>
        <taxon>Actinomycetota</taxon>
        <taxon>Actinomycetes</taxon>
        <taxon>Kineosporiales</taxon>
        <taxon>Kineosporiaceae</taxon>
        <taxon>Kineosporia</taxon>
    </lineage>
</organism>
<accession>A0ABS5TCD5</accession>
<sequence length="332" mass="35321">MSTTIKAWPVRGGGEFLEIERETPTLRPKDLLVRVRAVSVNPVDTKQHAGLAPGAVKQLGYDAAGVVEQVGPEATGFRVGDEVYYAGDITRDGTNAQLHAVDSRIVGRRPGTLSWESAAALPLTTITAWETLFDHFRLTAGDQGHLLVVGAAGGVGSMVIQLVKALAPGVEVIATASREESAAWVRELGADHVVGHGNLVDDVRAIAPTGVHRIFSPYTRGNLPVYADLLLPFGAVVAIDEPEGQETLPLKSKSASLHWELMFSRIMHEAPDVSEQGRLLTRVAELVDDGSLRSTLTTTFDGRTDGVPEALRQAHAVLSSGHSIGKAAVRVS</sequence>
<feature type="domain" description="Enoyl reductase (ER)" evidence="4">
    <location>
        <begin position="13"/>
        <end position="329"/>
    </location>
</feature>
<dbReference type="InterPro" id="IPR014182">
    <property type="entry name" value="ADH_Zn_typ-1"/>
</dbReference>
<keyword evidence="3" id="KW-0560">Oxidoreductase</keyword>
<dbReference type="InterPro" id="IPR020843">
    <property type="entry name" value="ER"/>
</dbReference>
<evidence type="ECO:0000313" key="5">
    <source>
        <dbReference type="EMBL" id="MBT0768737.1"/>
    </source>
</evidence>
<evidence type="ECO:0000313" key="6">
    <source>
        <dbReference type="Proteomes" id="UP001197247"/>
    </source>
</evidence>
<dbReference type="SUPFAM" id="SSF51735">
    <property type="entry name" value="NAD(P)-binding Rossmann-fold domains"/>
    <property type="match status" value="1"/>
</dbReference>
<proteinExistence type="inferred from homology"/>
<evidence type="ECO:0000256" key="3">
    <source>
        <dbReference type="RuleBase" id="RU364000"/>
    </source>
</evidence>
<dbReference type="Pfam" id="PF00107">
    <property type="entry name" value="ADH_zinc_N"/>
    <property type="match status" value="1"/>
</dbReference>
<keyword evidence="2" id="KW-0521">NADP</keyword>
<dbReference type="Proteomes" id="UP001197247">
    <property type="component" value="Unassembled WGS sequence"/>
</dbReference>
<dbReference type="InterPro" id="IPR013154">
    <property type="entry name" value="ADH-like_N"/>
</dbReference>
<evidence type="ECO:0000256" key="1">
    <source>
        <dbReference type="ARBA" id="ARBA00010371"/>
    </source>
</evidence>
<dbReference type="SUPFAM" id="SSF50129">
    <property type="entry name" value="GroES-like"/>
    <property type="match status" value="1"/>
</dbReference>
<name>A0ABS5TCD5_9ACTN</name>
<dbReference type="CDD" id="cd08252">
    <property type="entry name" value="AL_MDR"/>
    <property type="match status" value="1"/>
</dbReference>
<dbReference type="RefSeq" id="WP_214155044.1">
    <property type="nucleotide sequence ID" value="NZ_JAHBAY010000003.1"/>
</dbReference>
<comment type="similarity">
    <text evidence="1 3">Belongs to the zinc-containing alcohol dehydrogenase family. Quinone oxidoreductase subfamily.</text>
</comment>
<dbReference type="PANTHER" id="PTHR44154:SF1">
    <property type="entry name" value="QUINONE OXIDOREDUCTASE"/>
    <property type="match status" value="1"/>
</dbReference>
<reference evidence="5 6" key="1">
    <citation type="submission" date="2021-05" db="EMBL/GenBank/DDBJ databases">
        <title>Kineosporia and Streptomyces sp. nov. two new marine actinobacteria isolated from Coral.</title>
        <authorList>
            <person name="Buangrab K."/>
            <person name="Sutthacheep M."/>
            <person name="Yeemin T."/>
            <person name="Harunari E."/>
            <person name="Igarashi Y."/>
            <person name="Kanchanasin P."/>
            <person name="Tanasupawat S."/>
            <person name="Phongsopitanun W."/>
        </authorList>
    </citation>
    <scope>NUCLEOTIDE SEQUENCE [LARGE SCALE GENOMIC DNA]</scope>
    <source>
        <strain evidence="5 6">J2-2</strain>
    </source>
</reference>
<dbReference type="Pfam" id="PF08240">
    <property type="entry name" value="ADH_N"/>
    <property type="match status" value="1"/>
</dbReference>
<dbReference type="InterPro" id="IPR013149">
    <property type="entry name" value="ADH-like_C"/>
</dbReference>
<keyword evidence="3" id="KW-0862">Zinc</keyword>
<dbReference type="NCBIfam" id="TIGR02817">
    <property type="entry name" value="adh_fam_1"/>
    <property type="match status" value="1"/>
</dbReference>
<dbReference type="SMART" id="SM00829">
    <property type="entry name" value="PKS_ER"/>
    <property type="match status" value="1"/>
</dbReference>
<dbReference type="InterPro" id="IPR036291">
    <property type="entry name" value="NAD(P)-bd_dom_sf"/>
</dbReference>
<dbReference type="EMBL" id="JAHBAY010000003">
    <property type="protein sequence ID" value="MBT0768737.1"/>
    <property type="molecule type" value="Genomic_DNA"/>
</dbReference>
<gene>
    <name evidence="5" type="ORF">KIH74_07355</name>
</gene>
<dbReference type="Gene3D" id="3.90.180.10">
    <property type="entry name" value="Medium-chain alcohol dehydrogenases, catalytic domain"/>
    <property type="match status" value="1"/>
</dbReference>
<evidence type="ECO:0000256" key="2">
    <source>
        <dbReference type="ARBA" id="ARBA00022857"/>
    </source>
</evidence>
<dbReference type="InterPro" id="IPR051603">
    <property type="entry name" value="Zinc-ADH_QOR/CCCR"/>
</dbReference>
<dbReference type="InterPro" id="IPR011032">
    <property type="entry name" value="GroES-like_sf"/>
</dbReference>
<comment type="caution">
    <text evidence="5">The sequence shown here is derived from an EMBL/GenBank/DDBJ whole genome shotgun (WGS) entry which is preliminary data.</text>
</comment>
<dbReference type="Gene3D" id="3.40.50.720">
    <property type="entry name" value="NAD(P)-binding Rossmann-like Domain"/>
    <property type="match status" value="1"/>
</dbReference>